<dbReference type="SMART" id="SM00128">
    <property type="entry name" value="IPPc"/>
    <property type="match status" value="1"/>
</dbReference>
<dbReference type="AlphaFoldDB" id="A0A9P0BIS3"/>
<keyword evidence="5" id="KW-0966">Cell projection</keyword>
<evidence type="ECO:0000256" key="5">
    <source>
        <dbReference type="ARBA" id="ARBA00023273"/>
    </source>
</evidence>
<evidence type="ECO:0000256" key="1">
    <source>
        <dbReference type="ARBA" id="ARBA00004138"/>
    </source>
</evidence>
<dbReference type="Proteomes" id="UP001154078">
    <property type="component" value="Chromosome 9"/>
</dbReference>
<dbReference type="SUPFAM" id="SSF56219">
    <property type="entry name" value="DNase I-like"/>
    <property type="match status" value="1"/>
</dbReference>
<keyword evidence="9" id="KW-1185">Reference proteome</keyword>
<dbReference type="GO" id="GO:0004439">
    <property type="term" value="F:phosphatidylinositol-4,5-bisphosphate 5-phosphatase activity"/>
    <property type="evidence" value="ECO:0007669"/>
    <property type="project" value="UniProtKB-EC"/>
</dbReference>
<evidence type="ECO:0000256" key="4">
    <source>
        <dbReference type="ARBA" id="ARBA00023098"/>
    </source>
</evidence>
<dbReference type="Pfam" id="PF22669">
    <property type="entry name" value="Exo_endo_phos2"/>
    <property type="match status" value="1"/>
</dbReference>
<dbReference type="FunFam" id="3.60.10.10:FF:000039">
    <property type="entry name" value="72 kDa inositol polyphosphate 5-phosphatase"/>
    <property type="match status" value="1"/>
</dbReference>
<dbReference type="InterPro" id="IPR053321">
    <property type="entry name" value="IPP-5-Phosphatase_Type_IV"/>
</dbReference>
<dbReference type="GO" id="GO:0046856">
    <property type="term" value="P:phosphatidylinositol dephosphorylation"/>
    <property type="evidence" value="ECO:0007669"/>
    <property type="project" value="InterPro"/>
</dbReference>
<dbReference type="EMBL" id="OV121140">
    <property type="protein sequence ID" value="CAH0564034.1"/>
    <property type="molecule type" value="Genomic_DNA"/>
</dbReference>
<dbReference type="InterPro" id="IPR036691">
    <property type="entry name" value="Endo/exonu/phosph_ase_sf"/>
</dbReference>
<comment type="subcellular location">
    <subcellularLocation>
        <location evidence="1">Cell projection</location>
        <location evidence="1">Cilium</location>
    </subcellularLocation>
</comment>
<name>A0A9P0BIS3_BRAAE</name>
<accession>A0A9P0BIS3</accession>
<evidence type="ECO:0000313" key="9">
    <source>
        <dbReference type="Proteomes" id="UP001154078"/>
    </source>
</evidence>
<evidence type="ECO:0000256" key="3">
    <source>
        <dbReference type="ARBA" id="ARBA00022801"/>
    </source>
</evidence>
<dbReference type="PANTHER" id="PTHR47039">
    <property type="entry name" value="INOSITOL POLYPHOSPHATE 5-PHOSPHATASE E"/>
    <property type="match status" value="1"/>
</dbReference>
<organism evidence="8 9">
    <name type="scientific">Brassicogethes aeneus</name>
    <name type="common">Rape pollen beetle</name>
    <name type="synonym">Meligethes aeneus</name>
    <dbReference type="NCBI Taxonomy" id="1431903"/>
    <lineage>
        <taxon>Eukaryota</taxon>
        <taxon>Metazoa</taxon>
        <taxon>Ecdysozoa</taxon>
        <taxon>Arthropoda</taxon>
        <taxon>Hexapoda</taxon>
        <taxon>Insecta</taxon>
        <taxon>Pterygota</taxon>
        <taxon>Neoptera</taxon>
        <taxon>Endopterygota</taxon>
        <taxon>Coleoptera</taxon>
        <taxon>Polyphaga</taxon>
        <taxon>Cucujiformia</taxon>
        <taxon>Nitidulidae</taxon>
        <taxon>Meligethinae</taxon>
        <taxon>Brassicogethes</taxon>
    </lineage>
</organism>
<protein>
    <recommendedName>
        <fullName evidence="2">phosphoinositide 5-phosphatase</fullName>
        <ecNumber evidence="2">3.1.3.36</ecNumber>
    </recommendedName>
    <alternativeName>
        <fullName evidence="6">Phosphatidylinositol 4,5-bisphosphate 5-phosphatase</fullName>
    </alternativeName>
</protein>
<dbReference type="OrthoDB" id="2248459at2759"/>
<dbReference type="PANTHER" id="PTHR47039:SF1">
    <property type="entry name" value="INOSITOL POLYPHOSPHATE 5-PHOSPHATASE E"/>
    <property type="match status" value="1"/>
</dbReference>
<evidence type="ECO:0000256" key="2">
    <source>
        <dbReference type="ARBA" id="ARBA00013044"/>
    </source>
</evidence>
<feature type="domain" description="Inositol polyphosphate-related phosphatase" evidence="7">
    <location>
        <begin position="184"/>
        <end position="495"/>
    </location>
</feature>
<dbReference type="InterPro" id="IPR000300">
    <property type="entry name" value="IPPc"/>
</dbReference>
<keyword evidence="4" id="KW-0443">Lipid metabolism</keyword>
<dbReference type="Gene3D" id="3.60.10.10">
    <property type="entry name" value="Endonuclease/exonuclease/phosphatase"/>
    <property type="match status" value="1"/>
</dbReference>
<evidence type="ECO:0000256" key="6">
    <source>
        <dbReference type="ARBA" id="ARBA00075837"/>
    </source>
</evidence>
<reference evidence="8" key="1">
    <citation type="submission" date="2021-12" db="EMBL/GenBank/DDBJ databases">
        <authorList>
            <person name="King R."/>
        </authorList>
    </citation>
    <scope>NUCLEOTIDE SEQUENCE</scope>
</reference>
<evidence type="ECO:0000313" key="8">
    <source>
        <dbReference type="EMBL" id="CAH0564034.1"/>
    </source>
</evidence>
<keyword evidence="3" id="KW-0378">Hydrolase</keyword>
<gene>
    <name evidence="8" type="ORF">MELIAE_LOCUS12672</name>
</gene>
<dbReference type="EC" id="3.1.3.36" evidence="2"/>
<evidence type="ECO:0000259" key="7">
    <source>
        <dbReference type="SMART" id="SM00128"/>
    </source>
</evidence>
<sequence length="534" mass="60009">MKLNIRMEHKQKGHKLKHKNTISSLLMPNKTPNKVGVVVNRSQSARSNSSRKLTPSENNVDIAISKRPLSFECGNHINHLSLKKDKHAHFDDSLNRKNSISDSNVYSDSTETTDLSENKMTERCASHESVLKDGSALERLIFLVPFALHLIPTEKARQRNFLQGKIGASSLLGAAELDRICPSRELTIFVGTWNMNGHAPPKELNDFVLPVGMEHVPDILTFGTQESTSEKFEWEVSLQETIGPSHLLFNSTSLGTLHLSIFIRRDLIWYVSIPEDASLSVRPGTAFRTKGAIASSFMLFGTSFLFVTAHLTAHQEKVKERVSDVKRIVNSLDLPKVLPCKNKNKDVTQNFDYVFWSGDLNFRLSTPRSKVLEWLSKTSFPLPPHLPHGYMHHDQLCSVLSDGAAFKGFCEAKITFPPTYKYDPGTQNFDSSSKQRTPAYTDRILYKQKSVRRLSGHHLENPPLQCLIYDSVPSITTSDHKPVWGVFKAHLRPGLDNIPLAAGMFNRDVYLEGLKRRAATLKRAKGEAVVCSLQ</sequence>
<proteinExistence type="predicted"/>
<dbReference type="GO" id="GO:0005929">
    <property type="term" value="C:cilium"/>
    <property type="evidence" value="ECO:0007669"/>
    <property type="project" value="UniProtKB-SubCell"/>
</dbReference>